<proteinExistence type="predicted"/>
<dbReference type="EMBL" id="BARW01016930">
    <property type="protein sequence ID" value="GAI96829.1"/>
    <property type="molecule type" value="Genomic_DNA"/>
</dbReference>
<sequence>FEHVFLYMGKLGLIVNRRQPRLLKVSDAL</sequence>
<organism evidence="1">
    <name type="scientific">marine sediment metagenome</name>
    <dbReference type="NCBI Taxonomy" id="412755"/>
    <lineage>
        <taxon>unclassified sequences</taxon>
        <taxon>metagenomes</taxon>
        <taxon>ecological metagenomes</taxon>
    </lineage>
</organism>
<gene>
    <name evidence="1" type="ORF">S12H4_29361</name>
</gene>
<dbReference type="AlphaFoldDB" id="X1UWS9"/>
<reference evidence="1" key="1">
    <citation type="journal article" date="2014" name="Front. Microbiol.">
        <title>High frequency of phylogenetically diverse reductive dehalogenase-homologous genes in deep subseafloor sedimentary metagenomes.</title>
        <authorList>
            <person name="Kawai M."/>
            <person name="Futagami T."/>
            <person name="Toyoda A."/>
            <person name="Takaki Y."/>
            <person name="Nishi S."/>
            <person name="Hori S."/>
            <person name="Arai W."/>
            <person name="Tsubouchi T."/>
            <person name="Morono Y."/>
            <person name="Uchiyama I."/>
            <person name="Ito T."/>
            <person name="Fujiyama A."/>
            <person name="Inagaki F."/>
            <person name="Takami H."/>
        </authorList>
    </citation>
    <scope>NUCLEOTIDE SEQUENCE</scope>
    <source>
        <strain evidence="1">Expedition CK06-06</strain>
    </source>
</reference>
<name>X1UWS9_9ZZZZ</name>
<feature type="non-terminal residue" evidence="1">
    <location>
        <position position="1"/>
    </location>
</feature>
<protein>
    <submittedName>
        <fullName evidence="1">Uncharacterized protein</fullName>
    </submittedName>
</protein>
<evidence type="ECO:0000313" key="1">
    <source>
        <dbReference type="EMBL" id="GAI96829.1"/>
    </source>
</evidence>
<comment type="caution">
    <text evidence="1">The sequence shown here is derived from an EMBL/GenBank/DDBJ whole genome shotgun (WGS) entry which is preliminary data.</text>
</comment>
<accession>X1UWS9</accession>